<organism evidence="6 7">
    <name type="scientific">Xanthomonas codiaei</name>
    <dbReference type="NCBI Taxonomy" id="56463"/>
    <lineage>
        <taxon>Bacteria</taxon>
        <taxon>Pseudomonadati</taxon>
        <taxon>Pseudomonadota</taxon>
        <taxon>Gammaproteobacteria</taxon>
        <taxon>Lysobacterales</taxon>
        <taxon>Lysobacteraceae</taxon>
        <taxon>Xanthomonas</taxon>
    </lineage>
</organism>
<comment type="similarity">
    <text evidence="1">Belongs to the Gfa family.</text>
</comment>
<dbReference type="PROSITE" id="PS51891">
    <property type="entry name" value="CENP_V_GFA"/>
    <property type="match status" value="1"/>
</dbReference>
<keyword evidence="3" id="KW-0862">Zinc</keyword>
<keyword evidence="7" id="KW-1185">Reference proteome</keyword>
<dbReference type="Pfam" id="PF04828">
    <property type="entry name" value="GFA"/>
    <property type="match status" value="1"/>
</dbReference>
<feature type="domain" description="CENP-V/GFA" evidence="5">
    <location>
        <begin position="20"/>
        <end position="132"/>
    </location>
</feature>
<dbReference type="Gene3D" id="3.90.1590.10">
    <property type="entry name" value="glutathione-dependent formaldehyde- activating enzyme (gfa)"/>
    <property type="match status" value="1"/>
</dbReference>
<reference evidence="6 7" key="1">
    <citation type="submission" date="2024-11" db="EMBL/GenBank/DDBJ databases">
        <title>Genome sequencing of Xanthomonas codiaei.</title>
        <authorList>
            <person name="Studholme D.J."/>
        </authorList>
    </citation>
    <scope>NUCLEOTIDE SEQUENCE [LARGE SCALE GENOMIC DNA]</scope>
    <source>
        <strain evidence="6 7">NCPPB 4350</strain>
    </source>
</reference>
<keyword evidence="2" id="KW-0479">Metal-binding</keyword>
<name>A0ABW9MHM7_9XANT</name>
<evidence type="ECO:0000256" key="4">
    <source>
        <dbReference type="ARBA" id="ARBA00023239"/>
    </source>
</evidence>
<proteinExistence type="inferred from homology"/>
<dbReference type="Proteomes" id="UP001637990">
    <property type="component" value="Unassembled WGS sequence"/>
</dbReference>
<dbReference type="EMBL" id="JBJGBS010000007">
    <property type="protein sequence ID" value="MFO3703976.1"/>
    <property type="molecule type" value="Genomic_DNA"/>
</dbReference>
<dbReference type="PANTHER" id="PTHR33337:SF40">
    <property type="entry name" value="CENP-V_GFA DOMAIN-CONTAINING PROTEIN-RELATED"/>
    <property type="match status" value="1"/>
</dbReference>
<dbReference type="InterPro" id="IPR011057">
    <property type="entry name" value="Mss4-like_sf"/>
</dbReference>
<comment type="caution">
    <text evidence="6">The sequence shown here is derived from an EMBL/GenBank/DDBJ whole genome shotgun (WGS) entry which is preliminary data.</text>
</comment>
<accession>A0ABW9MHM7</accession>
<protein>
    <submittedName>
        <fullName evidence="6">GFA family protein</fullName>
    </submittedName>
</protein>
<dbReference type="SUPFAM" id="SSF51316">
    <property type="entry name" value="Mss4-like"/>
    <property type="match status" value="1"/>
</dbReference>
<evidence type="ECO:0000259" key="5">
    <source>
        <dbReference type="PROSITE" id="PS51891"/>
    </source>
</evidence>
<sequence length="164" mass="17853">MRHSNASEPASTMVGPALPLHGRCECGACAFDVHAHANARFRCHCLICQAFNGSPYADVVAVRGKDVVLHHAGNIAFKKHRSPPNFDRGTCRVCGKPVIEIAGAGALKVMFIPVANFDTGTPLPPVRMDIFYHRRVHDMPDGAPRYCSYFSSELAVGRLILRGL</sequence>
<evidence type="ECO:0000256" key="1">
    <source>
        <dbReference type="ARBA" id="ARBA00005495"/>
    </source>
</evidence>
<dbReference type="PANTHER" id="PTHR33337">
    <property type="entry name" value="GFA DOMAIN-CONTAINING PROTEIN"/>
    <property type="match status" value="1"/>
</dbReference>
<keyword evidence="4" id="KW-0456">Lyase</keyword>
<evidence type="ECO:0000256" key="3">
    <source>
        <dbReference type="ARBA" id="ARBA00022833"/>
    </source>
</evidence>
<dbReference type="RefSeq" id="WP_410049639.1">
    <property type="nucleotide sequence ID" value="NZ_JBJGBS010000007.1"/>
</dbReference>
<evidence type="ECO:0000313" key="7">
    <source>
        <dbReference type="Proteomes" id="UP001637990"/>
    </source>
</evidence>
<evidence type="ECO:0000256" key="2">
    <source>
        <dbReference type="ARBA" id="ARBA00022723"/>
    </source>
</evidence>
<gene>
    <name evidence="6" type="ORF">ACI6Q5_03095</name>
</gene>
<evidence type="ECO:0000313" key="6">
    <source>
        <dbReference type="EMBL" id="MFO3703976.1"/>
    </source>
</evidence>
<dbReference type="InterPro" id="IPR006913">
    <property type="entry name" value="CENP-V/GFA"/>
</dbReference>